<name>Q5NAV1_ORYSJ</name>
<sequence length="159" mass="16598">MIFGISSTFSLLESSSKSLWKFVDSRSNRIGLFPPNPNVSFASPVAVGLRRRLLAPIKGSPSSPLPAATLAFVSRRRKSPSAVDLVPQSSPPLQPCAAAVPVVVVARGGRHRGRQVAAVLVRPFAVAVDRRSTAVVVKPKVSAASTSSPTSSVAPPPLL</sequence>
<proteinExistence type="predicted"/>
<gene>
    <name evidence="2" type="primary">P0462H08.11</name>
</gene>
<dbReference type="Proteomes" id="UP000817658">
    <property type="component" value="Chromosome 1"/>
</dbReference>
<evidence type="ECO:0000313" key="2">
    <source>
        <dbReference type="EMBL" id="BAD81395.1"/>
    </source>
</evidence>
<protein>
    <submittedName>
        <fullName evidence="2">Uncharacterized protein</fullName>
    </submittedName>
</protein>
<evidence type="ECO:0000256" key="1">
    <source>
        <dbReference type="SAM" id="MobiDB-lite"/>
    </source>
</evidence>
<dbReference type="EMBL" id="AP002525">
    <property type="protein sequence ID" value="BAD81395.1"/>
    <property type="molecule type" value="Genomic_DNA"/>
</dbReference>
<feature type="compositionally biased region" description="Low complexity" evidence="1">
    <location>
        <begin position="139"/>
        <end position="153"/>
    </location>
</feature>
<accession>Q5NAV1</accession>
<reference evidence="2" key="1">
    <citation type="journal article" date="2002" name="Nature">
        <title>The genome sequence and structure of rice chromosome 1.</title>
        <authorList>
            <person name="Sasaki T."/>
            <person name="Matsumoto T."/>
            <person name="Yamamoto K."/>
            <person name="Sakata K."/>
            <person name="Baba T."/>
            <person name="Katayose Y."/>
            <person name="Wu J."/>
            <person name="Niimura Y."/>
            <person name="Cheng Z."/>
            <person name="Nagamura Y."/>
            <person name="Antonio B.A."/>
            <person name="Kanamori H."/>
            <person name="Hosokawa S."/>
            <person name="Masukawa M."/>
            <person name="Arikawa K."/>
            <person name="Chiden Y."/>
            <person name="Hayashi M."/>
            <person name="Okamoto M."/>
            <person name="Ando T."/>
            <person name="Aoki H."/>
            <person name="Arita K."/>
            <person name="Hamada M."/>
            <person name="Harada C."/>
            <person name="Hijishita S."/>
            <person name="Honda M."/>
            <person name="Ichikawa Y."/>
            <person name="Idonuma A."/>
            <person name="Iijima M."/>
            <person name="Ikeda M."/>
            <person name="Ikeno M."/>
            <person name="Itoh S."/>
            <person name="Itoh T."/>
            <person name="Itoh Y."/>
            <person name="Itoh Y."/>
            <person name="Iwabuchi A."/>
            <person name="Kamiya K."/>
            <person name="Karasawa W."/>
            <person name="Katagiri S."/>
            <person name="Kikuta A."/>
            <person name="Kobayashi N."/>
            <person name="Kono I."/>
            <person name="Machita K."/>
            <person name="Maehara T."/>
            <person name="Mizuno H."/>
            <person name="Mizubayashi T."/>
            <person name="Mukai Y."/>
            <person name="Nagasaki H."/>
            <person name="Nakashima M."/>
            <person name="Nakama Y."/>
            <person name="Nakamichi Y."/>
            <person name="Nakamura M."/>
            <person name="Namiki N."/>
            <person name="Negishi M."/>
            <person name="Ohta I."/>
            <person name="Ono N."/>
            <person name="Saji S."/>
            <person name="Sakai K."/>
            <person name="Shibata M."/>
            <person name="Shimokawa T."/>
            <person name="Shomura A."/>
            <person name="Song J."/>
            <person name="Takazaki Y."/>
            <person name="Terasawa K."/>
            <person name="Tsuji K."/>
            <person name="Waki K."/>
            <person name="Yamagata H."/>
            <person name="Yamane H."/>
            <person name="Yoshiki S."/>
            <person name="Yoshihara R."/>
            <person name="Yukawa K."/>
            <person name="Zhong H."/>
            <person name="Iwama H."/>
            <person name="Endo T."/>
            <person name="Ito H."/>
            <person name="Hahn J.H."/>
            <person name="Kim H.I."/>
            <person name="Eun M.Y."/>
            <person name="Yano M."/>
            <person name="Jiang J."/>
            <person name="Gojobori T."/>
        </authorList>
    </citation>
    <scope>NUCLEOTIDE SEQUENCE [LARGE SCALE GENOMIC DNA]</scope>
</reference>
<feature type="region of interest" description="Disordered" evidence="1">
    <location>
        <begin position="139"/>
        <end position="159"/>
    </location>
</feature>
<dbReference type="AlphaFoldDB" id="Q5NAV1"/>
<organism evidence="2">
    <name type="scientific">Oryza sativa subsp. japonica</name>
    <name type="common">Rice</name>
    <dbReference type="NCBI Taxonomy" id="39947"/>
    <lineage>
        <taxon>Eukaryota</taxon>
        <taxon>Viridiplantae</taxon>
        <taxon>Streptophyta</taxon>
        <taxon>Embryophyta</taxon>
        <taxon>Tracheophyta</taxon>
        <taxon>Spermatophyta</taxon>
        <taxon>Magnoliopsida</taxon>
        <taxon>Liliopsida</taxon>
        <taxon>Poales</taxon>
        <taxon>Poaceae</taxon>
        <taxon>BOP clade</taxon>
        <taxon>Oryzoideae</taxon>
        <taxon>Oryzeae</taxon>
        <taxon>Oryzinae</taxon>
        <taxon>Oryza</taxon>
        <taxon>Oryza sativa</taxon>
    </lineage>
</organism>